<feature type="transmembrane region" description="Helical" evidence="1">
    <location>
        <begin position="32"/>
        <end position="54"/>
    </location>
</feature>
<evidence type="ECO:0000313" key="2">
    <source>
        <dbReference type="EMBL" id="VDN44788.1"/>
    </source>
</evidence>
<name>A0A183EY65_9BILA</name>
<dbReference type="EMBL" id="UYRT01107517">
    <property type="protein sequence ID" value="VDN44836.1"/>
    <property type="molecule type" value="Genomic_DNA"/>
</dbReference>
<sequence length="104" mass="11298">MNSMAAATYEDFLKNSLEGSISDATATTVNKIFVLAFGLLSTALAFAAEPLGGILRGLKIYRLSTYAYSGVGMVLMLSIAVPLVYFWNEANPLHIAHLTYYGRK</sequence>
<dbReference type="OrthoDB" id="6132759at2759"/>
<dbReference type="EMBL" id="UYRT01107312">
    <property type="protein sequence ID" value="VDN44788.1"/>
    <property type="molecule type" value="Genomic_DNA"/>
</dbReference>
<evidence type="ECO:0000313" key="3">
    <source>
        <dbReference type="EMBL" id="VDN44836.1"/>
    </source>
</evidence>
<keyword evidence="1" id="KW-1133">Transmembrane helix</keyword>
<evidence type="ECO:0000256" key="1">
    <source>
        <dbReference type="SAM" id="Phobius"/>
    </source>
</evidence>
<dbReference type="WBParaSite" id="GPUH_0002593601-mRNA-1">
    <property type="protein sequence ID" value="GPUH_0002593601-mRNA-1"/>
    <property type="gene ID" value="GPUH_0002593601"/>
</dbReference>
<feature type="transmembrane region" description="Helical" evidence="1">
    <location>
        <begin position="66"/>
        <end position="87"/>
    </location>
</feature>
<dbReference type="WBParaSite" id="GPUH_0002590301-mRNA-1">
    <property type="protein sequence ID" value="GPUH_0002590301-mRNA-1"/>
    <property type="gene ID" value="GPUH_0002590301"/>
</dbReference>
<gene>
    <name evidence="2" type="ORF">GPUH_LOCUS25873</name>
    <name evidence="3" type="ORF">GPUH_LOCUS25906</name>
</gene>
<evidence type="ECO:0000313" key="6">
    <source>
        <dbReference type="WBParaSite" id="GPUH_0002593601-mRNA-1"/>
    </source>
</evidence>
<dbReference type="Gene3D" id="1.20.1730.10">
    <property type="entry name" value="Sodium/glucose cotransporter"/>
    <property type="match status" value="1"/>
</dbReference>
<organism evidence="6">
    <name type="scientific">Gongylonema pulchrum</name>
    <dbReference type="NCBI Taxonomy" id="637853"/>
    <lineage>
        <taxon>Eukaryota</taxon>
        <taxon>Metazoa</taxon>
        <taxon>Ecdysozoa</taxon>
        <taxon>Nematoda</taxon>
        <taxon>Chromadorea</taxon>
        <taxon>Rhabditida</taxon>
        <taxon>Spirurina</taxon>
        <taxon>Spiruromorpha</taxon>
        <taxon>Spiruroidea</taxon>
        <taxon>Gongylonematidae</taxon>
        <taxon>Gongylonema</taxon>
    </lineage>
</organism>
<dbReference type="AlphaFoldDB" id="A0A183EY65"/>
<accession>A0A183EY65</accession>
<proteinExistence type="predicted"/>
<keyword evidence="1" id="KW-0812">Transmembrane</keyword>
<keyword evidence="4" id="KW-1185">Reference proteome</keyword>
<evidence type="ECO:0000313" key="5">
    <source>
        <dbReference type="WBParaSite" id="GPUH_0002590301-mRNA-1"/>
    </source>
</evidence>
<keyword evidence="1" id="KW-0472">Membrane</keyword>
<protein>
    <submittedName>
        <fullName evidence="5 6">MFS domain-containing protein</fullName>
    </submittedName>
</protein>
<reference evidence="5 6" key="1">
    <citation type="submission" date="2016-06" db="UniProtKB">
        <authorList>
            <consortium name="WormBaseParasite"/>
        </authorList>
    </citation>
    <scope>IDENTIFICATION</scope>
</reference>
<evidence type="ECO:0000313" key="4">
    <source>
        <dbReference type="Proteomes" id="UP000271098"/>
    </source>
</evidence>
<reference evidence="2 4" key="2">
    <citation type="submission" date="2018-11" db="EMBL/GenBank/DDBJ databases">
        <authorList>
            <consortium name="Pathogen Informatics"/>
        </authorList>
    </citation>
    <scope>NUCLEOTIDE SEQUENCE [LARGE SCALE GENOMIC DNA]</scope>
</reference>
<dbReference type="InterPro" id="IPR038377">
    <property type="entry name" value="Na/Glc_symporter_sf"/>
</dbReference>
<dbReference type="Proteomes" id="UP000271098">
    <property type="component" value="Unassembled WGS sequence"/>
</dbReference>